<dbReference type="Proteomes" id="UP001600650">
    <property type="component" value="Unassembled WGS sequence"/>
</dbReference>
<dbReference type="Pfam" id="PF15589">
    <property type="entry name" value="Imm21"/>
    <property type="match status" value="1"/>
</dbReference>
<evidence type="ECO:0000313" key="1">
    <source>
        <dbReference type="EMBL" id="MFE7962136.1"/>
    </source>
</evidence>
<gene>
    <name evidence="1" type="ORF">ACFU0X_03640</name>
</gene>
<dbReference type="RefSeq" id="WP_381725009.1">
    <property type="nucleotide sequence ID" value="NZ_JBHVBU010000006.1"/>
</dbReference>
<reference evidence="1 2" key="1">
    <citation type="submission" date="2024-09" db="EMBL/GenBank/DDBJ databases">
        <title>The Natural Products Discovery Center: Release of the First 8490 Sequenced Strains for Exploring Actinobacteria Biosynthetic Diversity.</title>
        <authorList>
            <person name="Kalkreuter E."/>
            <person name="Kautsar S.A."/>
            <person name="Yang D."/>
            <person name="Bader C.D."/>
            <person name="Teijaro C.N."/>
            <person name="Fluegel L."/>
            <person name="Davis C.M."/>
            <person name="Simpson J.R."/>
            <person name="Lauterbach L."/>
            <person name="Steele A.D."/>
            <person name="Gui C."/>
            <person name="Meng S."/>
            <person name="Li G."/>
            <person name="Viehrig K."/>
            <person name="Ye F."/>
            <person name="Su P."/>
            <person name="Kiefer A.F."/>
            <person name="Nichols A."/>
            <person name="Cepeda A.J."/>
            <person name="Yan W."/>
            <person name="Fan B."/>
            <person name="Jiang Y."/>
            <person name="Adhikari A."/>
            <person name="Zheng C.-J."/>
            <person name="Schuster L."/>
            <person name="Cowan T.M."/>
            <person name="Smanski M.J."/>
            <person name="Chevrette M.G."/>
            <person name="De Carvalho L.P.S."/>
            <person name="Shen B."/>
        </authorList>
    </citation>
    <scope>NUCLEOTIDE SEQUENCE [LARGE SCALE GENOMIC DNA]</scope>
    <source>
        <strain evidence="1 2">NPDC057399</strain>
    </source>
</reference>
<proteinExistence type="predicted"/>
<name>A0ABW6JAJ5_STRCE</name>
<organism evidence="1 2">
    <name type="scientific">Streptomyces cellulosae</name>
    <dbReference type="NCBI Taxonomy" id="1968"/>
    <lineage>
        <taxon>Bacteria</taxon>
        <taxon>Bacillati</taxon>
        <taxon>Actinomycetota</taxon>
        <taxon>Actinomycetes</taxon>
        <taxon>Kitasatosporales</taxon>
        <taxon>Streptomycetaceae</taxon>
        <taxon>Streptomyces</taxon>
    </lineage>
</organism>
<comment type="caution">
    <text evidence="1">The sequence shown here is derived from an EMBL/GenBank/DDBJ whole genome shotgun (WGS) entry which is preliminary data.</text>
</comment>
<evidence type="ECO:0000313" key="2">
    <source>
        <dbReference type="Proteomes" id="UP001600650"/>
    </source>
</evidence>
<keyword evidence="2" id="KW-1185">Reference proteome</keyword>
<dbReference type="EMBL" id="JBHVBU010000006">
    <property type="protein sequence ID" value="MFE7962136.1"/>
    <property type="molecule type" value="Genomic_DNA"/>
</dbReference>
<sequence>MGRVSRWPSDCHGEALRNLWGGYANFDYDNACKVDGYAGLVTFGEPSAPVTGLIINDIPAPTAFMEKYRFIVQCISSSSDARFVETVREGIGSVGMWDERPIVRERPARDCPLQTNPRFFRGPQHRWSGTCRRDVMMLTLRRKM</sequence>
<dbReference type="InterPro" id="IPR028961">
    <property type="entry name" value="Imm21"/>
</dbReference>
<accession>A0ABW6JAJ5</accession>
<protein>
    <submittedName>
        <fullName evidence="1">Imm21 family immunity protein</fullName>
    </submittedName>
</protein>